<organism evidence="2 3">
    <name type="scientific">Blepharisma stoltei</name>
    <dbReference type="NCBI Taxonomy" id="1481888"/>
    <lineage>
        <taxon>Eukaryota</taxon>
        <taxon>Sar</taxon>
        <taxon>Alveolata</taxon>
        <taxon>Ciliophora</taxon>
        <taxon>Postciliodesmatophora</taxon>
        <taxon>Heterotrichea</taxon>
        <taxon>Heterotrichida</taxon>
        <taxon>Blepharismidae</taxon>
        <taxon>Blepharisma</taxon>
    </lineage>
</organism>
<protein>
    <submittedName>
        <fullName evidence="2">Uncharacterized protein</fullName>
    </submittedName>
</protein>
<keyword evidence="1" id="KW-1133">Transmembrane helix</keyword>
<evidence type="ECO:0000313" key="2">
    <source>
        <dbReference type="EMBL" id="CAG9317553.1"/>
    </source>
</evidence>
<proteinExistence type="predicted"/>
<keyword evidence="1" id="KW-0472">Membrane</keyword>
<accession>A0AAU9IV72</accession>
<evidence type="ECO:0000313" key="3">
    <source>
        <dbReference type="Proteomes" id="UP001162131"/>
    </source>
</evidence>
<dbReference type="AlphaFoldDB" id="A0AAU9IV72"/>
<dbReference type="EMBL" id="CAJZBQ010000018">
    <property type="protein sequence ID" value="CAG9317553.1"/>
    <property type="molecule type" value="Genomic_DNA"/>
</dbReference>
<keyword evidence="1" id="KW-0812">Transmembrane</keyword>
<reference evidence="2" key="1">
    <citation type="submission" date="2021-09" db="EMBL/GenBank/DDBJ databases">
        <authorList>
            <consortium name="AG Swart"/>
            <person name="Singh M."/>
            <person name="Singh A."/>
            <person name="Seah K."/>
            <person name="Emmerich C."/>
        </authorList>
    </citation>
    <scope>NUCLEOTIDE SEQUENCE</scope>
    <source>
        <strain evidence="2">ATCC30299</strain>
    </source>
</reference>
<sequence>MSTDEKIILNTFLSDLLQFEFTSDLEWKLMLQSQIRKTYKEVFNCADNKAILILHYLRQEPFKHPKLDILEVKLGQRIIPKLNNNEVGCQILDYINFILSILSGFIALFVWLLFVFFSNSWDWSSLALLMLFFCRF</sequence>
<comment type="caution">
    <text evidence="2">The sequence shown here is derived from an EMBL/GenBank/DDBJ whole genome shotgun (WGS) entry which is preliminary data.</text>
</comment>
<feature type="transmembrane region" description="Helical" evidence="1">
    <location>
        <begin position="94"/>
        <end position="117"/>
    </location>
</feature>
<name>A0AAU9IV72_9CILI</name>
<dbReference type="Proteomes" id="UP001162131">
    <property type="component" value="Unassembled WGS sequence"/>
</dbReference>
<keyword evidence="3" id="KW-1185">Reference proteome</keyword>
<evidence type="ECO:0000256" key="1">
    <source>
        <dbReference type="SAM" id="Phobius"/>
    </source>
</evidence>
<gene>
    <name evidence="2" type="ORF">BSTOLATCC_MIC18798</name>
</gene>